<comment type="caution">
    <text evidence="2">The sequence shown here is derived from an EMBL/GenBank/DDBJ whole genome shotgun (WGS) entry which is preliminary data.</text>
</comment>
<proteinExistence type="predicted"/>
<sequence>MSKILLQNEGKLQDFQNLLDGLILEVQKKSKKGNGIKTKILTYNKGYVQYMNKDEYIDRQNHQSKSKLSIEDYISSHGYLIYKAGVNINKIKNNEDSIKFGWISDENKEYYFNFKFIIKHKIIYNPDPDIQKKQKLDKIQNPEKNVIWQFEVKLENEINQIKNRLAEIEENKRKLQKYIICDEFIEKFDKMELEIQSSESLEQELNNFQIEVQFLGYISKKLNNTTNRKIVNADITARSLFIFVSKQNEYLNKKIQRIEQMLQTLYKGKDRNFDKNVIQIAKDQFQSDIEDSEFAIVDVLLLNALMYHFQFRIDLQVRKLINFTSFFTSLNFQSLSDFSNKADLIIFSDMTDLEYYMNYKNFLKAQQSEEFRLSEIERYCVGLFGEENQYLGIFYVQYYEKMKKKIQFHQQFVEFLEKAVRLFEKHLNHSHPKHIEALDLLHKEEQNLENQKFQEKIKILKMIGNSEKDPKKVESQLNVITFESDLSKSTNISRSTQSSENYTYQIAEENYEKGQFYSAKLAIEKIQNKKKKVLKLGFLIEKKLNDTNNNNFYTEKLLNDYMIYGCGVEEYPTIIEILQFQFKNYVFGTKITFKSQGWIQIINSIKNRSFTVEKIQVVNNIIATIRKYQFNDTKEYFNNLFSRLNPDTKTQSQKQDQINSYLDQFQLISQQFFQTLPYN</sequence>
<keyword evidence="3" id="KW-1185">Reference proteome</keyword>
<evidence type="ECO:0000256" key="1">
    <source>
        <dbReference type="SAM" id="Coils"/>
    </source>
</evidence>
<evidence type="ECO:0000313" key="2">
    <source>
        <dbReference type="EMBL" id="CAD8076407.1"/>
    </source>
</evidence>
<keyword evidence="1" id="KW-0175">Coiled coil</keyword>
<evidence type="ECO:0000313" key="3">
    <source>
        <dbReference type="Proteomes" id="UP000688137"/>
    </source>
</evidence>
<reference evidence="2" key="1">
    <citation type="submission" date="2021-01" db="EMBL/GenBank/DDBJ databases">
        <authorList>
            <consortium name="Genoscope - CEA"/>
            <person name="William W."/>
        </authorList>
    </citation>
    <scope>NUCLEOTIDE SEQUENCE</scope>
</reference>
<accession>A0A8S1M8F8</accession>
<organism evidence="2 3">
    <name type="scientific">Paramecium primaurelia</name>
    <dbReference type="NCBI Taxonomy" id="5886"/>
    <lineage>
        <taxon>Eukaryota</taxon>
        <taxon>Sar</taxon>
        <taxon>Alveolata</taxon>
        <taxon>Ciliophora</taxon>
        <taxon>Intramacronucleata</taxon>
        <taxon>Oligohymenophorea</taxon>
        <taxon>Peniculida</taxon>
        <taxon>Parameciidae</taxon>
        <taxon>Paramecium</taxon>
    </lineage>
</organism>
<name>A0A8S1M8F8_PARPR</name>
<protein>
    <submittedName>
        <fullName evidence="2">Uncharacterized protein</fullName>
    </submittedName>
</protein>
<dbReference type="Proteomes" id="UP000688137">
    <property type="component" value="Unassembled WGS sequence"/>
</dbReference>
<dbReference type="EMBL" id="CAJJDM010000057">
    <property type="protein sequence ID" value="CAD8076407.1"/>
    <property type="molecule type" value="Genomic_DNA"/>
</dbReference>
<dbReference type="OMA" id="IAEENYE"/>
<feature type="coiled-coil region" evidence="1">
    <location>
        <begin position="151"/>
        <end position="211"/>
    </location>
</feature>
<dbReference type="AlphaFoldDB" id="A0A8S1M8F8"/>
<gene>
    <name evidence="2" type="ORF">PPRIM_AZ9-3.1.T0560092</name>
</gene>